<evidence type="ECO:0000313" key="2">
    <source>
        <dbReference type="Proteomes" id="UP000053825"/>
    </source>
</evidence>
<accession>A0A0L7R225</accession>
<proteinExistence type="predicted"/>
<organism evidence="1 2">
    <name type="scientific">Habropoda laboriosa</name>
    <dbReference type="NCBI Taxonomy" id="597456"/>
    <lineage>
        <taxon>Eukaryota</taxon>
        <taxon>Metazoa</taxon>
        <taxon>Ecdysozoa</taxon>
        <taxon>Arthropoda</taxon>
        <taxon>Hexapoda</taxon>
        <taxon>Insecta</taxon>
        <taxon>Pterygota</taxon>
        <taxon>Neoptera</taxon>
        <taxon>Endopterygota</taxon>
        <taxon>Hymenoptera</taxon>
        <taxon>Apocrita</taxon>
        <taxon>Aculeata</taxon>
        <taxon>Apoidea</taxon>
        <taxon>Anthophila</taxon>
        <taxon>Apidae</taxon>
        <taxon>Habropoda</taxon>
    </lineage>
</organism>
<sequence>MFQSNLLEQYLVYYRKKTLRASDKNDSKITVTYLMYRNKTLGAPGYPGCPASV</sequence>
<name>A0A0L7R225_9HYME</name>
<gene>
    <name evidence="1" type="ORF">WH47_04514</name>
</gene>
<dbReference type="EMBL" id="KQ414666">
    <property type="protein sequence ID" value="KOC64925.1"/>
    <property type="molecule type" value="Genomic_DNA"/>
</dbReference>
<protein>
    <submittedName>
        <fullName evidence="1">Uncharacterized protein</fullName>
    </submittedName>
</protein>
<evidence type="ECO:0000313" key="1">
    <source>
        <dbReference type="EMBL" id="KOC64925.1"/>
    </source>
</evidence>
<reference evidence="1 2" key="1">
    <citation type="submission" date="2015-07" db="EMBL/GenBank/DDBJ databases">
        <title>The genome of Habropoda laboriosa.</title>
        <authorList>
            <person name="Pan H."/>
            <person name="Kapheim K."/>
        </authorList>
    </citation>
    <scope>NUCLEOTIDE SEQUENCE [LARGE SCALE GENOMIC DNA]</scope>
    <source>
        <strain evidence="1">0110345459</strain>
    </source>
</reference>
<dbReference type="AlphaFoldDB" id="A0A0L7R225"/>
<keyword evidence="2" id="KW-1185">Reference proteome</keyword>
<dbReference type="Proteomes" id="UP000053825">
    <property type="component" value="Unassembled WGS sequence"/>
</dbReference>